<dbReference type="SMR" id="G0VE12"/>
<dbReference type="RefSeq" id="XP_003676164.1">
    <property type="nucleotide sequence ID" value="XM_003676116.1"/>
</dbReference>
<dbReference type="GO" id="GO:0005938">
    <property type="term" value="C:cell cortex"/>
    <property type="evidence" value="ECO:0007669"/>
    <property type="project" value="EnsemblFungi"/>
</dbReference>
<dbReference type="HOGENOM" id="CLU_016705_0_0_1"/>
<evidence type="ECO:0000256" key="1">
    <source>
        <dbReference type="SAM" id="MobiDB-lite"/>
    </source>
</evidence>
<sequence>MERPLEYEKDDILPMELQNLLPRLEATVTDLKLAHKLDVVKIRQQLQWIHDTIIIIQSTLANGLFPSDFKEYQEMHKYMNAILERKVELFKFINCINEVEPVLSHILDLLEEDLSATPKGNVDFDLLFDLIENCTHESNFLTPNLKQLKECIDAAMEFNEISRDHMDTLDDLINKNVEKCFEIQELKFSSPVRHTPNFTLDQLIKLLSSNNNTTDTMEPKIPNFSPVEESLSRKFLILKRNIPPIEQSLTEILPQRIEQFCGRNIININLLADFLQLKYKRIMKNFRFMMNEIKDLKIELIDKRWNILFINLNNELEYIIEEVRLLLKKINENDDLAQTIKDRFNSQLAKKSKIITKTFNIIYRALEFSLLDAGIALKTNELAKVWVDLRPKSDEILLHIKKFDQSNSSRVGSITRQSNESKEVEDNEVDPITEAIGNLSINPDLSPTKQKRKKFGAVLLRKMNIRPMATLSPTTDDEHNPFFDTSSPTALKDGAAVSQLVLKDVPPLIYPKSGQFTDEEDRALDSSPLKPFEYSPTPIMSISKEPSTMTETETDPDFTPEKHPPVIALEQLEAEKIKFYASKKSLIPSSKEKTSKTIIEQSLTSISSPISNKYWAPTSAKRGRLATPTPVSRLLVSIPNHRRLTPLRRHE</sequence>
<dbReference type="Proteomes" id="UP000001640">
    <property type="component" value="Chromosome 4"/>
</dbReference>
<accession>G0VE12</accession>
<dbReference type="AlphaFoldDB" id="G0VE12"/>
<dbReference type="InterPro" id="IPR013889">
    <property type="entry name" value="Karyogamy_KAR9"/>
</dbReference>
<protein>
    <recommendedName>
        <fullName evidence="5">Karyogamy protein KAR9</fullName>
    </recommendedName>
</protein>
<dbReference type="KEGG" id="ncs:NCAS_0D02220"/>
<dbReference type="GO" id="GO:0000776">
    <property type="term" value="C:kinetochore"/>
    <property type="evidence" value="ECO:0007669"/>
    <property type="project" value="EnsemblFungi"/>
</dbReference>
<keyword evidence="4" id="KW-0002">3D-structure</keyword>
<dbReference type="InParanoid" id="G0VE12"/>
<evidence type="ECO:0000313" key="3">
    <source>
        <dbReference type="Proteomes" id="UP000001640"/>
    </source>
</evidence>
<reference key="2">
    <citation type="submission" date="2011-08" db="EMBL/GenBank/DDBJ databases">
        <title>Genome sequence of Naumovozyma castellii.</title>
        <authorList>
            <person name="Gordon J.L."/>
            <person name="Armisen D."/>
            <person name="Proux-Wera E."/>
            <person name="OhEigeartaigh S.S."/>
            <person name="Byrne K.P."/>
            <person name="Wolfe K.H."/>
        </authorList>
    </citation>
    <scope>NUCLEOTIDE SEQUENCE</scope>
    <source>
        <strain>Type strain:CBS 4309</strain>
    </source>
</reference>
<dbReference type="GO" id="GO:0043332">
    <property type="term" value="C:mating projection tip"/>
    <property type="evidence" value="ECO:0007669"/>
    <property type="project" value="EnsemblFungi"/>
</dbReference>
<gene>
    <name evidence="2" type="primary">NCAS0D02220</name>
    <name evidence="2" type="ordered locus">NCAS_0D02220</name>
</gene>
<keyword evidence="3" id="KW-1185">Reference proteome</keyword>
<dbReference type="STRING" id="1064592.G0VE12"/>
<dbReference type="GO" id="GO:0051293">
    <property type="term" value="P:establishment of spindle localization"/>
    <property type="evidence" value="ECO:0007669"/>
    <property type="project" value="EnsemblFungi"/>
</dbReference>
<dbReference type="GeneID" id="96903409"/>
<dbReference type="GO" id="GO:0031578">
    <property type="term" value="P:mitotic spindle orientation checkpoint signaling"/>
    <property type="evidence" value="ECO:0007669"/>
    <property type="project" value="EnsemblFungi"/>
</dbReference>
<dbReference type="Pfam" id="PF08580">
    <property type="entry name" value="KAR9"/>
    <property type="match status" value="1"/>
</dbReference>
<reference evidence="4" key="3">
    <citation type="journal article" date="2021" name="Structure">
        <title>Structure of the Kar9 protein.</title>
        <authorList>
            <person name="Kumar A."/>
            <person name="Steinmetz M.O."/>
        </authorList>
    </citation>
    <scope>X-RAY CRYSTALLOGRAPHY (3.30 ANGSTROMS) OF 2-410</scope>
</reference>
<evidence type="ECO:0000313" key="2">
    <source>
        <dbReference type="EMBL" id="CCC69803.1"/>
    </source>
</evidence>
<feature type="compositionally biased region" description="Polar residues" evidence="1">
    <location>
        <begin position="538"/>
        <end position="547"/>
    </location>
</feature>
<evidence type="ECO:0008006" key="5">
    <source>
        <dbReference type="Google" id="ProtNLM"/>
    </source>
</evidence>
<dbReference type="GO" id="GO:0005816">
    <property type="term" value="C:spindle pole body"/>
    <property type="evidence" value="ECO:0007669"/>
    <property type="project" value="EnsemblFungi"/>
</dbReference>
<dbReference type="GO" id="GO:0030473">
    <property type="term" value="P:nuclear migration along microtubule"/>
    <property type="evidence" value="ECO:0007669"/>
    <property type="project" value="EnsemblFungi"/>
</dbReference>
<evidence type="ECO:0007829" key="4">
    <source>
        <dbReference type="PDB" id="7AG9"/>
    </source>
</evidence>
<reference evidence="2 3" key="1">
    <citation type="journal article" date="2011" name="Proc. Natl. Acad. Sci. U.S.A.">
        <title>Evolutionary erosion of yeast sex chromosomes by mating-type switching accidents.</title>
        <authorList>
            <person name="Gordon J.L."/>
            <person name="Armisen D."/>
            <person name="Proux-Wera E."/>
            <person name="Oheigeartaigh S.S."/>
            <person name="Byrne K.P."/>
            <person name="Wolfe K.H."/>
        </authorList>
    </citation>
    <scope>NUCLEOTIDE SEQUENCE [LARGE SCALE GENOMIC DNA]</scope>
    <source>
        <strain evidence="3">ATCC 76901 / BCRC 22586 / CBS 4309 / NBRC 1992 / NRRL Y-12630</strain>
    </source>
</reference>
<dbReference type="GO" id="GO:0005881">
    <property type="term" value="C:cytoplasmic microtubule"/>
    <property type="evidence" value="ECO:0007669"/>
    <property type="project" value="EnsemblFungi"/>
</dbReference>
<dbReference type="OMA" id="ENCTHES"/>
<dbReference type="PANTHER" id="PTHR37271:SF1">
    <property type="entry name" value="KARYOGAMY PROTEIN KAR9"/>
    <property type="match status" value="1"/>
</dbReference>
<proteinExistence type="evidence at protein level"/>
<dbReference type="FunCoup" id="G0VE12">
    <property type="interactions" value="64"/>
</dbReference>
<dbReference type="OrthoDB" id="5559380at2759"/>
<dbReference type="GO" id="GO:0005634">
    <property type="term" value="C:nucleus"/>
    <property type="evidence" value="ECO:0007669"/>
    <property type="project" value="EnsemblFungi"/>
</dbReference>
<dbReference type="eggNOG" id="ENOG502QRQ1">
    <property type="taxonomic scope" value="Eukaryota"/>
</dbReference>
<dbReference type="EMBL" id="HE576755">
    <property type="protein sequence ID" value="CCC69803.1"/>
    <property type="molecule type" value="Genomic_DNA"/>
</dbReference>
<feature type="region of interest" description="Disordered" evidence="1">
    <location>
        <begin position="535"/>
        <end position="561"/>
    </location>
</feature>
<dbReference type="PDB" id="7AG9">
    <property type="method" value="X-ray"/>
    <property type="resolution" value="3.30 A"/>
    <property type="chains" value="A/B=2-410"/>
</dbReference>
<dbReference type="PANTHER" id="PTHR37271">
    <property type="entry name" value="KARYOGAMY PROTEIN KAR9"/>
    <property type="match status" value="1"/>
</dbReference>
<organism evidence="2 3">
    <name type="scientific">Naumovozyma castellii</name>
    <name type="common">Yeast</name>
    <name type="synonym">Saccharomyces castellii</name>
    <dbReference type="NCBI Taxonomy" id="27288"/>
    <lineage>
        <taxon>Eukaryota</taxon>
        <taxon>Fungi</taxon>
        <taxon>Dikarya</taxon>
        <taxon>Ascomycota</taxon>
        <taxon>Saccharomycotina</taxon>
        <taxon>Saccharomycetes</taxon>
        <taxon>Saccharomycetales</taxon>
        <taxon>Saccharomycetaceae</taxon>
        <taxon>Naumovozyma</taxon>
    </lineage>
</organism>
<name>G0VE12_NAUCA</name>